<proteinExistence type="predicted"/>
<evidence type="ECO:0000313" key="2">
    <source>
        <dbReference type="Proteomes" id="UP000594014"/>
    </source>
</evidence>
<sequence length="303" mass="34244">MVVQEGFVTECTRMDKKRKENIMLMESESKIHALFLETSYVINNCGISDRKTAEEALKKSEQEVLALVDKLESLNKSMLWFLDILSHELRNPIATIASGLELLNLTADWDKFYKTKEILIRQTNQLCHLVDELLDHTRISSNKMKLKTEPVNLNQLAQLAVEDYNLLFEQKKIELSVDEGNQGPIYISADPQRLRQVIGNLLHNAWKFTNTGGSVILSLYRHNEKAFIRVKDTGLGIAADMIETLFDPFIQAETVQGHNSSGLGLGLAITKEIIQLHKGEIEVHSEGLGKGSEFIICLPIQEQ</sequence>
<accession>A0ACD1ACY3</accession>
<gene>
    <name evidence="1" type="ORF">FRZ06_14655</name>
</gene>
<name>A0ACD1ACY3_9FIRM</name>
<dbReference type="EMBL" id="CP042469">
    <property type="protein sequence ID" value="QOX64493.1"/>
    <property type="molecule type" value="Genomic_DNA"/>
</dbReference>
<reference evidence="1" key="1">
    <citation type="submission" date="2019-08" db="EMBL/GenBank/DDBJ databases">
        <title>Genome sequence of Clostridiales bacterium MT110.</title>
        <authorList>
            <person name="Cao J."/>
        </authorList>
    </citation>
    <scope>NUCLEOTIDE SEQUENCE</scope>
    <source>
        <strain evidence="1">MT110</strain>
    </source>
</reference>
<keyword evidence="1" id="KW-0418">Kinase</keyword>
<keyword evidence="1" id="KW-0808">Transferase</keyword>
<evidence type="ECO:0000313" key="1">
    <source>
        <dbReference type="EMBL" id="QOX64493.1"/>
    </source>
</evidence>
<keyword evidence="2" id="KW-1185">Reference proteome</keyword>
<organism evidence="1 2">
    <name type="scientific">Anoxybacterium hadale</name>
    <dbReference type="NCBI Taxonomy" id="3408580"/>
    <lineage>
        <taxon>Bacteria</taxon>
        <taxon>Bacillati</taxon>
        <taxon>Bacillota</taxon>
        <taxon>Clostridia</taxon>
        <taxon>Peptostreptococcales</taxon>
        <taxon>Anaerovoracaceae</taxon>
        <taxon>Anoxybacterium</taxon>
    </lineage>
</organism>
<dbReference type="Proteomes" id="UP000594014">
    <property type="component" value="Chromosome"/>
</dbReference>
<protein>
    <submittedName>
        <fullName evidence="1">HAMP domain-containing histidine kinase</fullName>
    </submittedName>
</protein>